<gene>
    <name evidence="4" type="ORF">CEP54_003554</name>
</gene>
<protein>
    <recommendedName>
        <fullName evidence="2">Altered inheritance of mitochondria protein 6</fullName>
    </recommendedName>
</protein>
<dbReference type="InterPro" id="IPR051236">
    <property type="entry name" value="HAT_RTT109-like"/>
</dbReference>
<evidence type="ECO:0000313" key="4">
    <source>
        <dbReference type="EMBL" id="RSL66747.1"/>
    </source>
</evidence>
<dbReference type="AlphaFoldDB" id="A0A428QN96"/>
<evidence type="ECO:0000313" key="5">
    <source>
        <dbReference type="Proteomes" id="UP000288168"/>
    </source>
</evidence>
<sequence>MQVADMLCGKHHENDTEYQPLRASSPDPWQAETEPIRRKLRVSGVRKVWKNLGWTVVIVTGLVGVTFSLVVFGIERYFVHAYESSGLSLADPFENTENSTESVTRWVKRLSPHVSPAMVHSHNDYLRPRPLFSALSVGCVSVEADVWRNKDGNELLVGHHWWDLTPKRTLRSLYIDPLLQILDSMNAAPLGGIQGSRDRPAGVFANDPNRTLILFIDVKDDPVTTWPLVLEQLQPLRERNYLSRHHKTSSSATNQTFQYGPLTVVGTGNIVKRRDVNIGSDPERWRRYHDVFLDASLDLLSHPGYCEKNDTYCLDVGENEFYTASVSLWRAIGTLMFGFSTSQLKTVRSQIQTAKRLNLKSRYWELPGWPISYRNYVWKILAREGIDLLNADDIVSAATQHWSSNAVNETVWMCGVGSFLAGFSITLILLGRRMIWRELSLR</sequence>
<reference evidence="4 5" key="1">
    <citation type="submission" date="2017-06" db="EMBL/GenBank/DDBJ databases">
        <title>Comparative genomic analysis of Ambrosia Fusariam Clade fungi.</title>
        <authorList>
            <person name="Stajich J.E."/>
            <person name="Carrillo J."/>
            <person name="Kijimoto T."/>
            <person name="Eskalen A."/>
            <person name="O'Donnell K."/>
            <person name="Kasson M."/>
        </authorList>
    </citation>
    <scope>NUCLEOTIDE SEQUENCE [LARGE SCALE GENOMIC DNA]</scope>
    <source>
        <strain evidence="4 5">NRRL62584</strain>
    </source>
</reference>
<dbReference type="GO" id="GO:0006629">
    <property type="term" value="P:lipid metabolic process"/>
    <property type="evidence" value="ECO:0007669"/>
    <property type="project" value="InterPro"/>
</dbReference>
<dbReference type="PANTHER" id="PTHR31571">
    <property type="entry name" value="ALTERED INHERITANCE OF MITOCHONDRIA PROTEIN 6"/>
    <property type="match status" value="1"/>
</dbReference>
<keyword evidence="3" id="KW-0472">Membrane</keyword>
<feature type="transmembrane region" description="Helical" evidence="3">
    <location>
        <begin position="410"/>
        <end position="430"/>
    </location>
</feature>
<dbReference type="PROSITE" id="PS50007">
    <property type="entry name" value="PIPLC_X_DOMAIN"/>
    <property type="match status" value="1"/>
</dbReference>
<evidence type="ECO:0000256" key="1">
    <source>
        <dbReference type="ARBA" id="ARBA00008858"/>
    </source>
</evidence>
<keyword evidence="3" id="KW-0812">Transmembrane</keyword>
<dbReference type="InterPro" id="IPR017946">
    <property type="entry name" value="PLC-like_Pdiesterase_TIM-brl"/>
</dbReference>
<proteinExistence type="inferred from homology"/>
<keyword evidence="5" id="KW-1185">Reference proteome</keyword>
<evidence type="ECO:0000256" key="2">
    <source>
        <dbReference type="ARBA" id="ARBA00014286"/>
    </source>
</evidence>
<dbReference type="STRING" id="1325734.A0A428QN96"/>
<dbReference type="GO" id="GO:0008081">
    <property type="term" value="F:phosphoric diester hydrolase activity"/>
    <property type="evidence" value="ECO:0007669"/>
    <property type="project" value="InterPro"/>
</dbReference>
<keyword evidence="3" id="KW-1133">Transmembrane helix</keyword>
<evidence type="ECO:0000256" key="3">
    <source>
        <dbReference type="SAM" id="Phobius"/>
    </source>
</evidence>
<dbReference type="OrthoDB" id="4153866at2759"/>
<dbReference type="PANTHER" id="PTHR31571:SF1">
    <property type="entry name" value="ALTERED INHERITANCE OF MITOCHONDRIA PROTEIN 6"/>
    <property type="match status" value="1"/>
</dbReference>
<dbReference type="EMBL" id="NKCI01000023">
    <property type="protein sequence ID" value="RSL66747.1"/>
    <property type="molecule type" value="Genomic_DNA"/>
</dbReference>
<organism evidence="4 5">
    <name type="scientific">Fusarium duplospermum</name>
    <dbReference type="NCBI Taxonomy" id="1325734"/>
    <lineage>
        <taxon>Eukaryota</taxon>
        <taxon>Fungi</taxon>
        <taxon>Dikarya</taxon>
        <taxon>Ascomycota</taxon>
        <taxon>Pezizomycotina</taxon>
        <taxon>Sordariomycetes</taxon>
        <taxon>Hypocreomycetidae</taxon>
        <taxon>Hypocreales</taxon>
        <taxon>Nectriaceae</taxon>
        <taxon>Fusarium</taxon>
        <taxon>Fusarium solani species complex</taxon>
    </lineage>
</organism>
<comment type="caution">
    <text evidence="4">The sequence shown here is derived from an EMBL/GenBank/DDBJ whole genome shotgun (WGS) entry which is preliminary data.</text>
</comment>
<dbReference type="SUPFAM" id="SSF51695">
    <property type="entry name" value="PLC-like phosphodiesterases"/>
    <property type="match status" value="1"/>
</dbReference>
<accession>A0A428QN96</accession>
<dbReference type="Proteomes" id="UP000288168">
    <property type="component" value="Unassembled WGS sequence"/>
</dbReference>
<feature type="transmembrane region" description="Helical" evidence="3">
    <location>
        <begin position="51"/>
        <end position="74"/>
    </location>
</feature>
<comment type="similarity">
    <text evidence="1">Belongs to the AIM6 family.</text>
</comment>
<name>A0A428QN96_9HYPO</name>